<feature type="compositionally biased region" description="Pro residues" evidence="5">
    <location>
        <begin position="196"/>
        <end position="214"/>
    </location>
</feature>
<dbReference type="InParanoid" id="H2NRT6"/>
<protein>
    <submittedName>
        <fullName evidence="8">Solute carrier family 22 member 31</fullName>
    </submittedName>
</protein>
<sequence>MLPRKQSDLKINATYLVLGRGEGSGRKASVLPRSPRRRRAGPELPSGGFRTRGSPGSSSRRTSRKLPARRRAGGCPPRPRPPARTPPALRGDHPGTPAGPRAPAGNLRAPAPRTHLSAPGHAPATPPAPTCRPHGAPPSRRSAASPASQPPRPLTSPPYAPYRAPPHSGPAHSRIRPRPHATPPPHPASTGLSPRPLMPRPAPPSPAPQAPPQEPSLVQAPPRPERSRRPMEQEARVLRAAGGFGRARRLLAAASWVPCIVLGLALSSEALLTAQPAHHCRPDPTLLPPPLRALRGPALLDAAIPRLGPTRAPSPCLLLRYPGPAPRTRPGPRPAPASNGTRPCTRGWLYALPSAGLLQSPVTQWNLVCGDGWKVPLEQASHLLGWLLGCVVLGAGCDRFGRRAVFVASLVLTTGLGASEALAASFPTLLVLRLLHGGTLAGALLALYLARLELCDPPHRLVFSVGAGLFSVAGTLLLPGLAALVQDWRLLQGLGALMSGLLLLFWGFPALFPESPCWLLATGQVAQARKVLWRFAEASGVDPEDSSLEENSLATELAMLSAGSPQPRYHSLLGLLRTRVTWRNGLILGFSSLVGGGIRANFRRSLAPQVPAFYLPYFLEAGLEAAALVFLLLTADRCGRRLVLLLGTMATGLASLLLLAGAQYLPGWTVLFLSVLGLLASRAVSALSSLFAAEVFPTVIRGAGLGLVLGAGFLGQAASPLDTLHGRRGFFLQQVVFASLAVLTLLCVLLLPESRSRGLPQSLQDADHLYRSPLLRGCPRQDHLPLLPPSDSCWAGHTPEQH</sequence>
<feature type="compositionally biased region" description="Low complexity" evidence="5">
    <location>
        <begin position="45"/>
        <end position="60"/>
    </location>
</feature>
<keyword evidence="4 6" id="KW-0472">Membrane</keyword>
<feature type="transmembrane region" description="Helical" evidence="6">
    <location>
        <begin position="380"/>
        <end position="397"/>
    </location>
</feature>
<dbReference type="GO" id="GO:0016020">
    <property type="term" value="C:membrane"/>
    <property type="evidence" value="ECO:0007669"/>
    <property type="project" value="UniProtKB-SubCell"/>
</dbReference>
<evidence type="ECO:0000313" key="9">
    <source>
        <dbReference type="Proteomes" id="UP000001595"/>
    </source>
</evidence>
<feature type="compositionally biased region" description="Basic and acidic residues" evidence="5">
    <location>
        <begin position="223"/>
        <end position="232"/>
    </location>
</feature>
<dbReference type="SUPFAM" id="SSF103473">
    <property type="entry name" value="MFS general substrate transporter"/>
    <property type="match status" value="1"/>
</dbReference>
<dbReference type="Pfam" id="PF00083">
    <property type="entry name" value="Sugar_tr"/>
    <property type="match status" value="1"/>
</dbReference>
<evidence type="ECO:0000256" key="1">
    <source>
        <dbReference type="ARBA" id="ARBA00004141"/>
    </source>
</evidence>
<dbReference type="Gene3D" id="1.20.1250.20">
    <property type="entry name" value="MFS general substrate transporter like domains"/>
    <property type="match status" value="1"/>
</dbReference>
<dbReference type="HOGENOM" id="CLU_001265_33_6_1"/>
<keyword evidence="3 6" id="KW-1133">Transmembrane helix</keyword>
<feature type="compositionally biased region" description="Pro residues" evidence="5">
    <location>
        <begin position="76"/>
        <end position="85"/>
    </location>
</feature>
<comment type="subcellular location">
    <subcellularLocation>
        <location evidence="1">Membrane</location>
        <topology evidence="1">Multi-pass membrane protein</topology>
    </subcellularLocation>
</comment>
<keyword evidence="2 6" id="KW-0812">Transmembrane</keyword>
<dbReference type="InterPro" id="IPR020846">
    <property type="entry name" value="MFS_dom"/>
</dbReference>
<feature type="transmembrane region" description="Helical" evidence="6">
    <location>
        <begin position="614"/>
        <end position="635"/>
    </location>
</feature>
<accession>H2NRT6</accession>
<evidence type="ECO:0000259" key="7">
    <source>
        <dbReference type="PROSITE" id="PS50850"/>
    </source>
</evidence>
<evidence type="ECO:0000313" key="8">
    <source>
        <dbReference type="Ensembl" id="ENSPPYP00000008638.2"/>
    </source>
</evidence>
<reference evidence="8" key="3">
    <citation type="submission" date="2025-09" db="UniProtKB">
        <authorList>
            <consortium name="Ensembl"/>
        </authorList>
    </citation>
    <scope>IDENTIFICATION</scope>
</reference>
<feature type="compositionally biased region" description="Low complexity" evidence="5">
    <location>
        <begin position="86"/>
        <end position="105"/>
    </location>
</feature>
<feature type="transmembrane region" description="Helical" evidence="6">
    <location>
        <begin position="699"/>
        <end position="718"/>
    </location>
</feature>
<organism evidence="8 9">
    <name type="scientific">Pongo abelii</name>
    <name type="common">Sumatran orangutan</name>
    <name type="synonym">Pongo pygmaeus abelii</name>
    <dbReference type="NCBI Taxonomy" id="9601"/>
    <lineage>
        <taxon>Eukaryota</taxon>
        <taxon>Metazoa</taxon>
        <taxon>Chordata</taxon>
        <taxon>Craniata</taxon>
        <taxon>Vertebrata</taxon>
        <taxon>Euteleostomi</taxon>
        <taxon>Mammalia</taxon>
        <taxon>Eutheria</taxon>
        <taxon>Euarchontoglires</taxon>
        <taxon>Primates</taxon>
        <taxon>Haplorrhini</taxon>
        <taxon>Catarrhini</taxon>
        <taxon>Hominidae</taxon>
        <taxon>Pongo</taxon>
    </lineage>
</organism>
<feature type="transmembrane region" description="Helical" evidence="6">
    <location>
        <begin position="490"/>
        <end position="512"/>
    </location>
</feature>
<feature type="domain" description="Major facilitator superfamily (MFS) profile" evidence="7">
    <location>
        <begin position="335"/>
        <end position="756"/>
    </location>
</feature>
<feature type="compositionally biased region" description="Basic residues" evidence="5">
    <location>
        <begin position="61"/>
        <end position="72"/>
    </location>
</feature>
<dbReference type="OMA" id="ASWVPCI"/>
<feature type="transmembrane region" description="Helical" evidence="6">
    <location>
        <begin position="585"/>
        <end position="602"/>
    </location>
</feature>
<evidence type="ECO:0000256" key="5">
    <source>
        <dbReference type="SAM" id="MobiDB-lite"/>
    </source>
</evidence>
<dbReference type="AlphaFoldDB" id="H2NRT6"/>
<name>H2NRT6_PONAB</name>
<feature type="transmembrane region" description="Helical" evidence="6">
    <location>
        <begin position="430"/>
        <end position="449"/>
    </location>
</feature>
<feature type="transmembrane region" description="Helical" evidence="6">
    <location>
        <begin position="730"/>
        <end position="751"/>
    </location>
</feature>
<feature type="region of interest" description="Disordered" evidence="5">
    <location>
        <begin position="17"/>
        <end position="232"/>
    </location>
</feature>
<proteinExistence type="predicted"/>
<dbReference type="InterPro" id="IPR005828">
    <property type="entry name" value="MFS_sugar_transport-like"/>
</dbReference>
<dbReference type="InterPro" id="IPR036259">
    <property type="entry name" value="MFS_trans_sf"/>
</dbReference>
<keyword evidence="9" id="KW-1185">Reference proteome</keyword>
<dbReference type="FunCoup" id="H2NRT6">
    <property type="interactions" value="2"/>
</dbReference>
<feature type="compositionally biased region" description="Pro residues" evidence="5">
    <location>
        <begin position="148"/>
        <end position="168"/>
    </location>
</feature>
<dbReference type="eggNOG" id="KOG0255">
    <property type="taxonomic scope" value="Eukaryota"/>
</dbReference>
<evidence type="ECO:0000256" key="4">
    <source>
        <dbReference type="ARBA" id="ARBA00023136"/>
    </source>
</evidence>
<evidence type="ECO:0000256" key="2">
    <source>
        <dbReference type="ARBA" id="ARBA00022692"/>
    </source>
</evidence>
<dbReference type="PANTHER" id="PTHR24064">
    <property type="entry name" value="SOLUTE CARRIER FAMILY 22 MEMBER"/>
    <property type="match status" value="1"/>
</dbReference>
<dbReference type="GeneTree" id="ENSGT00940000162670"/>
<reference evidence="8" key="2">
    <citation type="submission" date="2025-08" db="UniProtKB">
        <authorList>
            <consortium name="Ensembl"/>
        </authorList>
    </citation>
    <scope>IDENTIFICATION</scope>
</reference>
<evidence type="ECO:0000256" key="3">
    <source>
        <dbReference type="ARBA" id="ARBA00022989"/>
    </source>
</evidence>
<feature type="transmembrane region" description="Helical" evidence="6">
    <location>
        <begin position="461"/>
        <end position="484"/>
    </location>
</feature>
<dbReference type="GO" id="GO:0022857">
    <property type="term" value="F:transmembrane transporter activity"/>
    <property type="evidence" value="ECO:0007669"/>
    <property type="project" value="InterPro"/>
</dbReference>
<dbReference type="Proteomes" id="UP000001595">
    <property type="component" value="Chromosome 16"/>
</dbReference>
<feature type="transmembrane region" description="Helical" evidence="6">
    <location>
        <begin position="671"/>
        <end position="692"/>
    </location>
</feature>
<feature type="transmembrane region" description="Helical" evidence="6">
    <location>
        <begin position="404"/>
        <end position="424"/>
    </location>
</feature>
<dbReference type="PROSITE" id="PS50850">
    <property type="entry name" value="MFS"/>
    <property type="match status" value="1"/>
</dbReference>
<evidence type="ECO:0000256" key="6">
    <source>
        <dbReference type="SAM" id="Phobius"/>
    </source>
</evidence>
<feature type="compositionally biased region" description="Low complexity" evidence="5">
    <location>
        <begin position="132"/>
        <end position="147"/>
    </location>
</feature>
<reference evidence="8 9" key="1">
    <citation type="submission" date="2008-02" db="EMBL/GenBank/DDBJ databases">
        <title>A 6x draft sequence assembly of the Pongo pygmaeus abelii genome.</title>
        <authorList>
            <person name="Wilson R.K."/>
            <person name="Mardis E."/>
        </authorList>
    </citation>
    <scope>NUCLEOTIDE SEQUENCE [LARGE SCALE GENOMIC DNA]</scope>
</reference>
<dbReference type="Ensembl" id="ENSPPYT00000008989.2">
    <property type="protein sequence ID" value="ENSPPYP00000008638.2"/>
    <property type="gene ID" value="ENSPPYG00000007661.2"/>
</dbReference>
<feature type="transmembrane region" description="Helical" evidence="6">
    <location>
        <begin position="642"/>
        <end position="665"/>
    </location>
</feature>